<organism evidence="1 2">
    <name type="scientific">SAR86 cluster bacterium</name>
    <dbReference type="NCBI Taxonomy" id="2030880"/>
    <lineage>
        <taxon>Bacteria</taxon>
        <taxon>Pseudomonadati</taxon>
        <taxon>Pseudomonadota</taxon>
        <taxon>Gammaproteobacteria</taxon>
        <taxon>SAR86 cluster</taxon>
    </lineage>
</organism>
<comment type="caution">
    <text evidence="1">The sequence shown here is derived from an EMBL/GenBank/DDBJ whole genome shotgun (WGS) entry which is preliminary data.</text>
</comment>
<reference evidence="1 2" key="1">
    <citation type="submission" date="2020-06" db="EMBL/GenBank/DDBJ databases">
        <title>Dysbiosis in marine aquaculture revealed through microbiome analysis: reverse ecology for environmental sustainability.</title>
        <authorList>
            <person name="Haro-Moreno J.M."/>
            <person name="Coutinho F.H."/>
            <person name="Zaragoza-Solas A."/>
            <person name="Picazo A."/>
            <person name="Almagro-Moreno S."/>
            <person name="Lopez-Perez M."/>
        </authorList>
    </citation>
    <scope>NUCLEOTIDE SEQUENCE [LARGE SCALE GENOMIC DNA]</scope>
    <source>
        <strain evidence="1">MCMED-G41</strain>
    </source>
</reference>
<sequence length="89" mass="9865">ALEFHGWEDINEALHKLSVEGKWEEMFSLVTNEMVETLGFCGTGEEVANALKDNLSPICSAAMWNEVEHLGVDHSRDDHVGNLIQIAKG</sequence>
<dbReference type="AlphaFoldDB" id="A0A838Y5C6"/>
<evidence type="ECO:0000313" key="2">
    <source>
        <dbReference type="Proteomes" id="UP000551848"/>
    </source>
</evidence>
<proteinExistence type="predicted"/>
<gene>
    <name evidence="1" type="ORF">H2072_00935</name>
</gene>
<feature type="non-terminal residue" evidence="1">
    <location>
        <position position="1"/>
    </location>
</feature>
<dbReference type="Proteomes" id="UP000551848">
    <property type="component" value="Unassembled WGS sequence"/>
</dbReference>
<protein>
    <submittedName>
        <fullName evidence="1">Uncharacterized protein</fullName>
    </submittedName>
</protein>
<dbReference type="EMBL" id="JACETL010000005">
    <property type="protein sequence ID" value="MBA4692292.1"/>
    <property type="molecule type" value="Genomic_DNA"/>
</dbReference>
<name>A0A838Y5C6_9GAMM</name>
<accession>A0A838Y5C6</accession>
<evidence type="ECO:0000313" key="1">
    <source>
        <dbReference type="EMBL" id="MBA4692292.1"/>
    </source>
</evidence>